<protein>
    <recommendedName>
        <fullName evidence="4">Calcineurin-like phosphoesterase domain-containing protein</fullName>
    </recommendedName>
</protein>
<feature type="transmembrane region" description="Helical" evidence="3">
    <location>
        <begin position="98"/>
        <end position="121"/>
    </location>
</feature>
<dbReference type="GO" id="GO:0008758">
    <property type="term" value="F:UDP-2,3-diacylglucosamine hydrolase activity"/>
    <property type="evidence" value="ECO:0007669"/>
    <property type="project" value="TreeGrafter"/>
</dbReference>
<evidence type="ECO:0000313" key="5">
    <source>
        <dbReference type="EMBL" id="SDZ48256.1"/>
    </source>
</evidence>
<name>A0A1H3TDF5_9BURK</name>
<dbReference type="InterPro" id="IPR029052">
    <property type="entry name" value="Metallo-depent_PP-like"/>
</dbReference>
<dbReference type="EMBL" id="FNPE01000027">
    <property type="protein sequence ID" value="SDZ48256.1"/>
    <property type="molecule type" value="Genomic_DNA"/>
</dbReference>
<dbReference type="GO" id="GO:0046872">
    <property type="term" value="F:metal ion binding"/>
    <property type="evidence" value="ECO:0007669"/>
    <property type="project" value="UniProtKB-KW"/>
</dbReference>
<feature type="transmembrane region" description="Helical" evidence="3">
    <location>
        <begin position="27"/>
        <end position="46"/>
    </location>
</feature>
<dbReference type="InterPro" id="IPR004843">
    <property type="entry name" value="Calcineurin-like_PHP"/>
</dbReference>
<evidence type="ECO:0000256" key="3">
    <source>
        <dbReference type="SAM" id="Phobius"/>
    </source>
</evidence>
<dbReference type="GO" id="GO:0016020">
    <property type="term" value="C:membrane"/>
    <property type="evidence" value="ECO:0007669"/>
    <property type="project" value="GOC"/>
</dbReference>
<reference evidence="5 6" key="1">
    <citation type="submission" date="2016-10" db="EMBL/GenBank/DDBJ databases">
        <authorList>
            <person name="de Groot N.N."/>
        </authorList>
    </citation>
    <scope>NUCLEOTIDE SEQUENCE [LARGE SCALE GENOMIC DNA]</scope>
    <source>
        <strain evidence="5 6">LMG 24775</strain>
    </source>
</reference>
<gene>
    <name evidence="5" type="ORF">SAMN05421547_12780</name>
</gene>
<keyword evidence="3" id="KW-0812">Transmembrane</keyword>
<feature type="domain" description="Calcineurin-like phosphoesterase" evidence="4">
    <location>
        <begin position="178"/>
        <end position="357"/>
    </location>
</feature>
<dbReference type="SUPFAM" id="SSF56300">
    <property type="entry name" value="Metallo-dependent phosphatases"/>
    <property type="match status" value="1"/>
</dbReference>
<keyword evidence="3" id="KW-0472">Membrane</keyword>
<dbReference type="GO" id="GO:0009245">
    <property type="term" value="P:lipid A biosynthetic process"/>
    <property type="evidence" value="ECO:0007669"/>
    <property type="project" value="TreeGrafter"/>
</dbReference>
<proteinExistence type="predicted"/>
<keyword evidence="2" id="KW-0378">Hydrolase</keyword>
<dbReference type="InterPro" id="IPR051158">
    <property type="entry name" value="Metallophosphoesterase_sf"/>
</dbReference>
<feature type="transmembrane region" description="Helical" evidence="3">
    <location>
        <begin position="133"/>
        <end position="153"/>
    </location>
</feature>
<dbReference type="AlphaFoldDB" id="A0A1H3TDF5"/>
<dbReference type="PANTHER" id="PTHR31302">
    <property type="entry name" value="TRANSMEMBRANE PROTEIN WITH METALLOPHOSPHOESTERASE DOMAIN-RELATED"/>
    <property type="match status" value="1"/>
</dbReference>
<evidence type="ECO:0000313" key="6">
    <source>
        <dbReference type="Proteomes" id="UP000183417"/>
    </source>
</evidence>
<dbReference type="CDD" id="cd07385">
    <property type="entry name" value="MPP_YkuE_C"/>
    <property type="match status" value="1"/>
</dbReference>
<accession>A0A1H3TDF5</accession>
<keyword evidence="1" id="KW-0479">Metal-binding</keyword>
<feature type="transmembrane region" description="Helical" evidence="3">
    <location>
        <begin position="58"/>
        <end position="78"/>
    </location>
</feature>
<dbReference type="Pfam" id="PF00149">
    <property type="entry name" value="Metallophos"/>
    <property type="match status" value="1"/>
</dbReference>
<dbReference type="Gene3D" id="3.60.21.10">
    <property type="match status" value="1"/>
</dbReference>
<evidence type="ECO:0000256" key="1">
    <source>
        <dbReference type="ARBA" id="ARBA00022723"/>
    </source>
</evidence>
<keyword evidence="3" id="KW-1133">Transmembrane helix</keyword>
<evidence type="ECO:0000256" key="2">
    <source>
        <dbReference type="ARBA" id="ARBA00022801"/>
    </source>
</evidence>
<organism evidence="5 6">
    <name type="scientific">Delftia lacustris</name>
    <dbReference type="NCBI Taxonomy" id="558537"/>
    <lineage>
        <taxon>Bacteria</taxon>
        <taxon>Pseudomonadati</taxon>
        <taxon>Pseudomonadota</taxon>
        <taxon>Betaproteobacteria</taxon>
        <taxon>Burkholderiales</taxon>
        <taxon>Comamonadaceae</taxon>
        <taxon>Delftia</taxon>
    </lineage>
</organism>
<sequence>MQGIAHNRRSPCRPLPALAASPAFLDLLPMVTLAALVIPLLALWLWWPVRLMPRRARLMAAVATAALGCTPALLLVLLREGTVEYRTLAYLQVPGGWVLALLLMLAVFIVLRDGLWALAAVSRREDWKQRLHAPLLTAGALALAGLLSAWGVANALRPPEVHERTLRLPGLPTGLEGLRVAVLADIHASPINNARYVQTIVDRTLEARPDLIVLPGDMVDGDVDSGRANIAPLAQLKARHGVWAAPGNHEYYSGYDAWMAEFRRLGLNLLENRMQLIDVQGARLALSGIGDPAYGRLSRQNTDPSVAEGVPPDIDTVARQAKEAGAQYHLLLAHQPKTARDNAAHGVGLQLSGHTHGGLILGMDQWLVAPANDGFVRGEYEVGAMKLFVSAGAGLWAGFAVRLGVPASIDLLVLRGA</sequence>
<dbReference type="Proteomes" id="UP000183417">
    <property type="component" value="Unassembled WGS sequence"/>
</dbReference>
<evidence type="ECO:0000259" key="4">
    <source>
        <dbReference type="Pfam" id="PF00149"/>
    </source>
</evidence>
<dbReference type="PANTHER" id="PTHR31302:SF31">
    <property type="entry name" value="PHOSPHODIESTERASE YAEI"/>
    <property type="match status" value="1"/>
</dbReference>